<reference evidence="1 2" key="1">
    <citation type="journal article" date="2022" name="Front. Microbiol.">
        <title>High genomic differentiation and limited gene flow indicate recent cryptic speciation within the genus Laspinema (cyanobacteria).</title>
        <authorList>
            <person name="Stanojkovic A."/>
            <person name="Skoupy S."/>
            <person name="Skaloud P."/>
            <person name="Dvorak P."/>
        </authorList>
    </citation>
    <scope>NUCLEOTIDE SEQUENCE [LARGE SCALE GENOMIC DNA]</scope>
    <source>
        <strain evidence="1 2">D2a</strain>
    </source>
</reference>
<sequence length="77" mass="8354">MVASAQGYAQHGSRTRVMLFYCATIAPIWGNRDRAESVTGGNWLLKRLLREAEGSIGGDKSYSFCQEDAGIQSPICG</sequence>
<dbReference type="RefSeq" id="WP_368006832.1">
    <property type="nucleotide sequence ID" value="NZ_JAMXFF010000017.1"/>
</dbReference>
<evidence type="ECO:0000313" key="1">
    <source>
        <dbReference type="EMBL" id="MCT7967239.1"/>
    </source>
</evidence>
<name>A0ABT2MR67_9CYAN</name>
<dbReference type="EMBL" id="JAMXFF010000017">
    <property type="protein sequence ID" value="MCT7967239.1"/>
    <property type="molecule type" value="Genomic_DNA"/>
</dbReference>
<proteinExistence type="predicted"/>
<evidence type="ECO:0000313" key="2">
    <source>
        <dbReference type="Proteomes" id="UP001525890"/>
    </source>
</evidence>
<keyword evidence="2" id="KW-1185">Reference proteome</keyword>
<protein>
    <submittedName>
        <fullName evidence="1">Uncharacterized protein</fullName>
    </submittedName>
</protein>
<organism evidence="1 2">
    <name type="scientific">Laspinema palackyanum D2a</name>
    <dbReference type="NCBI Taxonomy" id="2953684"/>
    <lineage>
        <taxon>Bacteria</taxon>
        <taxon>Bacillati</taxon>
        <taxon>Cyanobacteriota</taxon>
        <taxon>Cyanophyceae</taxon>
        <taxon>Oscillatoriophycideae</taxon>
        <taxon>Oscillatoriales</taxon>
        <taxon>Laspinemataceae</taxon>
        <taxon>Laspinema</taxon>
        <taxon>Laspinema palackyanum</taxon>
    </lineage>
</organism>
<gene>
    <name evidence="1" type="ORF">NG799_12925</name>
</gene>
<dbReference type="Proteomes" id="UP001525890">
    <property type="component" value="Unassembled WGS sequence"/>
</dbReference>
<accession>A0ABT2MR67</accession>
<comment type="caution">
    <text evidence="1">The sequence shown here is derived from an EMBL/GenBank/DDBJ whole genome shotgun (WGS) entry which is preliminary data.</text>
</comment>